<reference evidence="4" key="2">
    <citation type="submission" date="2023-05" db="EMBL/GenBank/DDBJ databases">
        <authorList>
            <person name="Schelkunov M.I."/>
        </authorList>
    </citation>
    <scope>NUCLEOTIDE SEQUENCE</scope>
    <source>
        <strain evidence="4">Hsosn_3</strain>
        <tissue evidence="4">Leaf</tissue>
    </source>
</reference>
<evidence type="ECO:0000313" key="4">
    <source>
        <dbReference type="EMBL" id="KAK1379922.1"/>
    </source>
</evidence>
<dbReference type="GO" id="GO:0003723">
    <property type="term" value="F:RNA binding"/>
    <property type="evidence" value="ECO:0007669"/>
    <property type="project" value="UniProtKB-UniRule"/>
</dbReference>
<dbReference type="SMART" id="SM00360">
    <property type="entry name" value="RRM"/>
    <property type="match status" value="1"/>
</dbReference>
<evidence type="ECO:0000313" key="5">
    <source>
        <dbReference type="Proteomes" id="UP001237642"/>
    </source>
</evidence>
<accession>A0AAD8MP26</accession>
<feature type="domain" description="RRM" evidence="3">
    <location>
        <begin position="87"/>
        <end position="164"/>
    </location>
</feature>
<keyword evidence="5" id="KW-1185">Reference proteome</keyword>
<keyword evidence="1" id="KW-0694">RNA-binding</keyword>
<protein>
    <recommendedName>
        <fullName evidence="3">RRM domain-containing protein</fullName>
    </recommendedName>
</protein>
<organism evidence="4 5">
    <name type="scientific">Heracleum sosnowskyi</name>
    <dbReference type="NCBI Taxonomy" id="360622"/>
    <lineage>
        <taxon>Eukaryota</taxon>
        <taxon>Viridiplantae</taxon>
        <taxon>Streptophyta</taxon>
        <taxon>Embryophyta</taxon>
        <taxon>Tracheophyta</taxon>
        <taxon>Spermatophyta</taxon>
        <taxon>Magnoliopsida</taxon>
        <taxon>eudicotyledons</taxon>
        <taxon>Gunneridae</taxon>
        <taxon>Pentapetalae</taxon>
        <taxon>asterids</taxon>
        <taxon>campanulids</taxon>
        <taxon>Apiales</taxon>
        <taxon>Apiaceae</taxon>
        <taxon>Apioideae</taxon>
        <taxon>apioid superclade</taxon>
        <taxon>Tordylieae</taxon>
        <taxon>Tordyliinae</taxon>
        <taxon>Heracleum</taxon>
    </lineage>
</organism>
<dbReference type="PROSITE" id="PS50102">
    <property type="entry name" value="RRM"/>
    <property type="match status" value="1"/>
</dbReference>
<dbReference type="InterPro" id="IPR012677">
    <property type="entry name" value="Nucleotide-bd_a/b_plait_sf"/>
</dbReference>
<sequence length="491" mass="56937">MTMEGDNEEIVMASNQIHYKSLRDLKGEEYHDDFKMKSYAQALAVHKFEGKTEKVLDPDNGWILVENRKKKAKSVDKEKIHPLPTAITIFIAKIPNRAKASEIWLFFSRMGRVMDIILPRKRDRFGNRIGFVKTDYVTLAEKIIRNLKSTPFLGSLLDYHYMGERKKSKSIPNQKNDSVKAASKIADDNKGMDVGKKVVKPVSQMKQEKVVRDAKWKVINDHREGVKNKGKEDTYVDNKSAKKILRNETNSFSKEGVLNKKLVNIEKLGLIGFSWFPMTGVILQEVLIEEGFSNISVKEISCWKFLLNFKDDKDKSLFDRIRVKHWLHGIRNIEEEDRSIKRKVVVEVRGIPFIAWTENTLMDITKNLGEWGWWINEAEENKILENPKVCIYSDELFNIANRSSITVKGVGYEVGILEIPFDFHEIKSSPHSLKDNSATSKGEMDKEIRKEEQKTSYRKDNSATSKGEMDKEIRNEEQKTAYGKEKRWIRR</sequence>
<name>A0AAD8MP26_9APIA</name>
<dbReference type="Proteomes" id="UP001237642">
    <property type="component" value="Unassembled WGS sequence"/>
</dbReference>
<evidence type="ECO:0000256" key="1">
    <source>
        <dbReference type="PROSITE-ProRule" id="PRU00176"/>
    </source>
</evidence>
<feature type="compositionally biased region" description="Basic and acidic residues" evidence="2">
    <location>
        <begin position="442"/>
        <end position="491"/>
    </location>
</feature>
<dbReference type="InterPro" id="IPR000504">
    <property type="entry name" value="RRM_dom"/>
</dbReference>
<dbReference type="Gene3D" id="3.30.70.330">
    <property type="match status" value="1"/>
</dbReference>
<dbReference type="InterPro" id="IPR035979">
    <property type="entry name" value="RBD_domain_sf"/>
</dbReference>
<dbReference type="SUPFAM" id="SSF54928">
    <property type="entry name" value="RNA-binding domain, RBD"/>
    <property type="match status" value="1"/>
</dbReference>
<comment type="caution">
    <text evidence="4">The sequence shown here is derived from an EMBL/GenBank/DDBJ whole genome shotgun (WGS) entry which is preliminary data.</text>
</comment>
<gene>
    <name evidence="4" type="ORF">POM88_026666</name>
</gene>
<evidence type="ECO:0000259" key="3">
    <source>
        <dbReference type="PROSITE" id="PS50102"/>
    </source>
</evidence>
<reference evidence="4" key="1">
    <citation type="submission" date="2023-02" db="EMBL/GenBank/DDBJ databases">
        <title>Genome of toxic invasive species Heracleum sosnowskyi carries increased number of genes despite the absence of recent whole-genome duplications.</title>
        <authorList>
            <person name="Schelkunov M."/>
            <person name="Shtratnikova V."/>
            <person name="Makarenko M."/>
            <person name="Klepikova A."/>
            <person name="Omelchenko D."/>
            <person name="Novikova G."/>
            <person name="Obukhova E."/>
            <person name="Bogdanov V."/>
            <person name="Penin A."/>
            <person name="Logacheva M."/>
        </authorList>
    </citation>
    <scope>NUCLEOTIDE SEQUENCE</scope>
    <source>
        <strain evidence="4">Hsosn_3</strain>
        <tissue evidence="4">Leaf</tissue>
    </source>
</reference>
<dbReference type="AlphaFoldDB" id="A0AAD8MP26"/>
<evidence type="ECO:0000256" key="2">
    <source>
        <dbReference type="SAM" id="MobiDB-lite"/>
    </source>
</evidence>
<dbReference type="EMBL" id="JAUIZM010000006">
    <property type="protein sequence ID" value="KAK1379922.1"/>
    <property type="molecule type" value="Genomic_DNA"/>
</dbReference>
<proteinExistence type="predicted"/>
<dbReference type="CDD" id="cd00590">
    <property type="entry name" value="RRM_SF"/>
    <property type="match status" value="1"/>
</dbReference>
<feature type="region of interest" description="Disordered" evidence="2">
    <location>
        <begin position="430"/>
        <end position="491"/>
    </location>
</feature>
<dbReference type="Pfam" id="PF00076">
    <property type="entry name" value="RRM_1"/>
    <property type="match status" value="1"/>
</dbReference>